<proteinExistence type="predicted"/>
<dbReference type="InterPro" id="IPR037143">
    <property type="entry name" value="4-PPantetheinyl_Trfase_dom_sf"/>
</dbReference>
<dbReference type="SUPFAM" id="SSF56214">
    <property type="entry name" value="4'-phosphopantetheinyl transferase"/>
    <property type="match status" value="1"/>
</dbReference>
<dbReference type="AlphaFoldDB" id="A0A1H5W6A7"/>
<dbReference type="RefSeq" id="WP_103999441.1">
    <property type="nucleotide sequence ID" value="NZ_FNVP01000004.1"/>
</dbReference>
<sequence>MIGNDIVDLALAKKQSNWQRKGFLDKIFTKNEQDLIYKDINPEVMVWNLWSRKEAAYKIYNRQTNIRGYFPLQLECFYESETLGTVCCNGNFYRTQTTVSSEFIYTIAVTEKDYFIQIKNLDSDAKICKTNAIPFIIDEFTKIAKPVSISHHGRFWKGITIEFNTPVITSSPI</sequence>
<evidence type="ECO:0000256" key="1">
    <source>
        <dbReference type="ARBA" id="ARBA00022679"/>
    </source>
</evidence>
<dbReference type="Pfam" id="PF01648">
    <property type="entry name" value="ACPS"/>
    <property type="match status" value="1"/>
</dbReference>
<dbReference type="Proteomes" id="UP000236737">
    <property type="component" value="Unassembled WGS sequence"/>
</dbReference>
<dbReference type="EMBL" id="FNVP01000004">
    <property type="protein sequence ID" value="SEF94701.1"/>
    <property type="molecule type" value="Genomic_DNA"/>
</dbReference>
<dbReference type="InterPro" id="IPR008278">
    <property type="entry name" value="4-PPantetheinyl_Trfase_dom"/>
</dbReference>
<dbReference type="GO" id="GO:0000287">
    <property type="term" value="F:magnesium ion binding"/>
    <property type="evidence" value="ECO:0007669"/>
    <property type="project" value="InterPro"/>
</dbReference>
<name>A0A1H5W6A7_9FLAO</name>
<keyword evidence="1 3" id="KW-0808">Transferase</keyword>
<feature type="domain" description="4'-phosphopantetheinyl transferase" evidence="2">
    <location>
        <begin position="2"/>
        <end position="93"/>
    </location>
</feature>
<organism evidence="3 4">
    <name type="scientific">Flavobacterium urumqiense</name>
    <dbReference type="NCBI Taxonomy" id="935224"/>
    <lineage>
        <taxon>Bacteria</taxon>
        <taxon>Pseudomonadati</taxon>
        <taxon>Bacteroidota</taxon>
        <taxon>Flavobacteriia</taxon>
        <taxon>Flavobacteriales</taxon>
        <taxon>Flavobacteriaceae</taxon>
        <taxon>Flavobacterium</taxon>
    </lineage>
</organism>
<dbReference type="OrthoDB" id="663853at2"/>
<dbReference type="GO" id="GO:0008897">
    <property type="term" value="F:holo-[acyl-carrier-protein] synthase activity"/>
    <property type="evidence" value="ECO:0007669"/>
    <property type="project" value="InterPro"/>
</dbReference>
<gene>
    <name evidence="3" type="ORF">SAMN04488130_10460</name>
</gene>
<dbReference type="Gene3D" id="3.90.470.20">
    <property type="entry name" value="4'-phosphopantetheinyl transferase domain"/>
    <property type="match status" value="1"/>
</dbReference>
<evidence type="ECO:0000259" key="2">
    <source>
        <dbReference type="Pfam" id="PF01648"/>
    </source>
</evidence>
<evidence type="ECO:0000313" key="4">
    <source>
        <dbReference type="Proteomes" id="UP000236737"/>
    </source>
</evidence>
<keyword evidence="4" id="KW-1185">Reference proteome</keyword>
<accession>A0A1H5W6A7</accession>
<protein>
    <submittedName>
        <fullName evidence="3">4'-phosphopantetheinyl transferase superfamily protein</fullName>
    </submittedName>
</protein>
<evidence type="ECO:0000313" key="3">
    <source>
        <dbReference type="EMBL" id="SEF94701.1"/>
    </source>
</evidence>
<reference evidence="4" key="1">
    <citation type="submission" date="2016-10" db="EMBL/GenBank/DDBJ databases">
        <authorList>
            <person name="Varghese N."/>
            <person name="Submissions S."/>
        </authorList>
    </citation>
    <scope>NUCLEOTIDE SEQUENCE [LARGE SCALE GENOMIC DNA]</scope>
    <source>
        <strain evidence="4">CGMCC 1.9230</strain>
    </source>
</reference>